<dbReference type="WBParaSite" id="GPUH_0002428801-mRNA-1">
    <property type="protein sequence ID" value="GPUH_0002428801-mRNA-1"/>
    <property type="gene ID" value="GPUH_0002428801"/>
</dbReference>
<protein>
    <submittedName>
        <fullName evidence="3">Ovule protein</fullName>
    </submittedName>
</protein>
<gene>
    <name evidence="1" type="ORF">GPUH_LOCUS24259</name>
</gene>
<proteinExistence type="predicted"/>
<organism evidence="3">
    <name type="scientific">Gongylonema pulchrum</name>
    <dbReference type="NCBI Taxonomy" id="637853"/>
    <lineage>
        <taxon>Eukaryota</taxon>
        <taxon>Metazoa</taxon>
        <taxon>Ecdysozoa</taxon>
        <taxon>Nematoda</taxon>
        <taxon>Chromadorea</taxon>
        <taxon>Rhabditida</taxon>
        <taxon>Spirurina</taxon>
        <taxon>Spiruromorpha</taxon>
        <taxon>Spiruroidea</taxon>
        <taxon>Gongylonematidae</taxon>
        <taxon>Gongylonema</taxon>
    </lineage>
</organism>
<reference evidence="3" key="1">
    <citation type="submission" date="2016-06" db="UniProtKB">
        <authorList>
            <consortium name="WormBaseParasite"/>
        </authorList>
    </citation>
    <scope>IDENTIFICATION</scope>
</reference>
<dbReference type="Proteomes" id="UP000271098">
    <property type="component" value="Unassembled WGS sequence"/>
</dbReference>
<evidence type="ECO:0000313" key="1">
    <source>
        <dbReference type="EMBL" id="VDN42605.1"/>
    </source>
</evidence>
<evidence type="ECO:0000313" key="3">
    <source>
        <dbReference type="WBParaSite" id="GPUH_0002428801-mRNA-1"/>
    </source>
</evidence>
<dbReference type="EMBL" id="UYRT01100569">
    <property type="protein sequence ID" value="VDN42605.1"/>
    <property type="molecule type" value="Genomic_DNA"/>
</dbReference>
<keyword evidence="2" id="KW-1185">Reference proteome</keyword>
<evidence type="ECO:0000313" key="2">
    <source>
        <dbReference type="Proteomes" id="UP000271098"/>
    </source>
</evidence>
<dbReference type="AlphaFoldDB" id="A0A183ETG7"/>
<name>A0A183ETG7_9BILA</name>
<sequence>MISEDRDMKSMLWEVGLRLDIVEKKQQSMLKMLQNSRNFAKSSRSTDDNRSKIEEKKFAAKKAKSVEIFVNISSSDDEYVSKLHHQKKMVPEVAAANVCKNPKRSYTWRNEDYTSITDTIMVPDPEHYRKGSEQSISSPNLSRTSCGNSRALRNFEEVIYCSNKLWLEDKKPAQTEDR</sequence>
<accession>A0A183ETG7</accession>
<reference evidence="1 2" key="2">
    <citation type="submission" date="2018-11" db="EMBL/GenBank/DDBJ databases">
        <authorList>
            <consortium name="Pathogen Informatics"/>
        </authorList>
    </citation>
    <scope>NUCLEOTIDE SEQUENCE [LARGE SCALE GENOMIC DNA]</scope>
</reference>